<dbReference type="EMBL" id="CP080764">
    <property type="protein sequence ID" value="QYY41303.1"/>
    <property type="molecule type" value="Genomic_DNA"/>
</dbReference>
<evidence type="ECO:0000313" key="1">
    <source>
        <dbReference type="EMBL" id="QYY41303.1"/>
    </source>
</evidence>
<dbReference type="RefSeq" id="WP_057898717.1">
    <property type="nucleotide sequence ID" value="NZ_CP080764.1"/>
</dbReference>
<protein>
    <submittedName>
        <fullName evidence="2">Uncharacterized protein</fullName>
    </submittedName>
</protein>
<gene>
    <name evidence="1" type="ORF">K3F53_10085</name>
    <name evidence="2" type="ORF">SAMN04489735_100551</name>
</gene>
<reference evidence="1 4" key="2">
    <citation type="submission" date="2021-08" db="EMBL/GenBank/DDBJ databases">
        <title>Complete genome sequence of the strain Aneurinibacillus thermoaerophilus CCM 8960.</title>
        <authorList>
            <person name="Musilova J."/>
            <person name="Kourilova X."/>
            <person name="Pernicova I."/>
            <person name="Bezdicek M."/>
            <person name="Lengerova M."/>
            <person name="Obruca S."/>
            <person name="Sedlar K."/>
        </authorList>
    </citation>
    <scope>NUCLEOTIDE SEQUENCE [LARGE SCALE GENOMIC DNA]</scope>
    <source>
        <strain evidence="1 4">CCM 8960</strain>
    </source>
</reference>
<name>A0A1G7Y089_ANETH</name>
<dbReference type="Proteomes" id="UP000198956">
    <property type="component" value="Unassembled WGS sequence"/>
</dbReference>
<evidence type="ECO:0000313" key="2">
    <source>
        <dbReference type="EMBL" id="SDG89875.1"/>
    </source>
</evidence>
<dbReference type="Proteomes" id="UP000826616">
    <property type="component" value="Chromosome"/>
</dbReference>
<dbReference type="OrthoDB" id="2880068at2"/>
<proteinExistence type="predicted"/>
<evidence type="ECO:0000313" key="4">
    <source>
        <dbReference type="Proteomes" id="UP000826616"/>
    </source>
</evidence>
<accession>A0A1G7Y089</accession>
<keyword evidence="4" id="KW-1185">Reference proteome</keyword>
<dbReference type="GeneID" id="97141717"/>
<evidence type="ECO:0000313" key="3">
    <source>
        <dbReference type="Proteomes" id="UP000198956"/>
    </source>
</evidence>
<sequence length="99" mass="11301">MIFFKPEFRNQQGEIVNVVNAKGRAIGYIAYLYKEDKELYIMGQLNEEGEKQNFIDMTASFIDGLKKAILGDGEKEPNIYIHLGGQLLQLDNEDNGEEK</sequence>
<organism evidence="2 3">
    <name type="scientific">Aneurinibacillus thermoaerophilus</name>
    <dbReference type="NCBI Taxonomy" id="143495"/>
    <lineage>
        <taxon>Bacteria</taxon>
        <taxon>Bacillati</taxon>
        <taxon>Bacillota</taxon>
        <taxon>Bacilli</taxon>
        <taxon>Bacillales</taxon>
        <taxon>Paenibacillaceae</taxon>
        <taxon>Aneurinibacillus group</taxon>
        <taxon>Aneurinibacillus</taxon>
    </lineage>
</organism>
<reference evidence="2 3" key="1">
    <citation type="submission" date="2016-10" db="EMBL/GenBank/DDBJ databases">
        <authorList>
            <person name="de Groot N.N."/>
        </authorList>
    </citation>
    <scope>NUCLEOTIDE SEQUENCE [LARGE SCALE GENOMIC DNA]</scope>
    <source>
        <strain evidence="2 3">L 420-91</strain>
    </source>
</reference>
<dbReference type="EMBL" id="FNDE01000005">
    <property type="protein sequence ID" value="SDG89875.1"/>
    <property type="molecule type" value="Genomic_DNA"/>
</dbReference>
<dbReference type="AlphaFoldDB" id="A0A1G7Y089"/>